<dbReference type="PANTHER" id="PTHR30365:SF14">
    <property type="entry name" value="CYTOCHROME BD MENAQUINOL OXIDASE SUBUNIT I-RELATED"/>
    <property type="match status" value="1"/>
</dbReference>
<keyword evidence="13" id="KW-0560">Oxidoreductase</keyword>
<keyword evidence="11 12" id="KW-0472">Membrane</keyword>
<accession>A0A6P1T778</accession>
<feature type="transmembrane region" description="Helical" evidence="12">
    <location>
        <begin position="409"/>
        <end position="432"/>
    </location>
</feature>
<evidence type="ECO:0000256" key="9">
    <source>
        <dbReference type="ARBA" id="ARBA00022989"/>
    </source>
</evidence>
<comment type="subcellular location">
    <subcellularLocation>
        <location evidence="12">Cell inner membrane</location>
    </subcellularLocation>
    <subcellularLocation>
        <location evidence="1">Cell membrane</location>
        <topology evidence="1">Multi-pass membrane protein</topology>
    </subcellularLocation>
</comment>
<keyword evidence="8 12" id="KW-0249">Electron transport</keyword>
<dbReference type="GO" id="GO:0046872">
    <property type="term" value="F:metal ion binding"/>
    <property type="evidence" value="ECO:0007669"/>
    <property type="project" value="UniProtKB-UniRule"/>
</dbReference>
<evidence type="ECO:0000256" key="8">
    <source>
        <dbReference type="ARBA" id="ARBA00022982"/>
    </source>
</evidence>
<dbReference type="EC" id="1.10.3.-" evidence="13"/>
<keyword evidence="7 12" id="KW-0479">Metal-binding</keyword>
<evidence type="ECO:0000256" key="2">
    <source>
        <dbReference type="ARBA" id="ARBA00009819"/>
    </source>
</evidence>
<keyword evidence="5 12" id="KW-0349">Heme</keyword>
<organism evidence="13 16">
    <name type="scientific">Microbulbifer hydrolyticus</name>
    <dbReference type="NCBI Taxonomy" id="48074"/>
    <lineage>
        <taxon>Bacteria</taxon>
        <taxon>Pseudomonadati</taxon>
        <taxon>Pseudomonadota</taxon>
        <taxon>Gammaproteobacteria</taxon>
        <taxon>Cellvibrionales</taxon>
        <taxon>Microbulbiferaceae</taxon>
        <taxon>Microbulbifer</taxon>
    </lineage>
</organism>
<dbReference type="AlphaFoldDB" id="A0A6P1T778"/>
<evidence type="ECO:0000256" key="5">
    <source>
        <dbReference type="ARBA" id="ARBA00022617"/>
    </source>
</evidence>
<dbReference type="GO" id="GO:0005886">
    <property type="term" value="C:plasma membrane"/>
    <property type="evidence" value="ECO:0007669"/>
    <property type="project" value="UniProtKB-SubCell"/>
</dbReference>
<feature type="transmembrane region" description="Helical" evidence="12">
    <location>
        <begin position="323"/>
        <end position="348"/>
    </location>
</feature>
<keyword evidence="3 12" id="KW-0813">Transport</keyword>
<keyword evidence="9 12" id="KW-1133">Transmembrane helix</keyword>
<reference evidence="14 15" key="1">
    <citation type="submission" date="2020-01" db="EMBL/GenBank/DDBJ databases">
        <title>The possibility of degradation of plastic by Microbulbifer hydrolyticus IRE-31.</title>
        <authorList>
            <person name="Liu L."/>
        </authorList>
    </citation>
    <scope>NUCLEOTIDE SEQUENCE [LARGE SCALE GENOMIC DNA]</scope>
    <source>
        <strain evidence="14 15">IRE-31</strain>
    </source>
</reference>
<feature type="transmembrane region" description="Helical" evidence="12">
    <location>
        <begin position="98"/>
        <end position="121"/>
    </location>
</feature>
<dbReference type="PANTHER" id="PTHR30365">
    <property type="entry name" value="CYTOCHROME D UBIQUINOL OXIDASE"/>
    <property type="match status" value="1"/>
</dbReference>
<dbReference type="EMBL" id="CP047491">
    <property type="protein sequence ID" value="QHQ37543.1"/>
    <property type="molecule type" value="Genomic_DNA"/>
</dbReference>
<evidence type="ECO:0000256" key="4">
    <source>
        <dbReference type="ARBA" id="ARBA00022475"/>
    </source>
</evidence>
<dbReference type="PIRSF" id="PIRSF006446">
    <property type="entry name" value="Cyt_quinol_oxidase_1"/>
    <property type="match status" value="1"/>
</dbReference>
<keyword evidence="6 12" id="KW-0812">Transmembrane</keyword>
<dbReference type="OrthoDB" id="9807042at2"/>
<gene>
    <name evidence="14" type="ORF">GTQ55_00175</name>
    <name evidence="13" type="ORF">HNQ53_001946</name>
</gene>
<dbReference type="RefSeq" id="WP_161856882.1">
    <property type="nucleotide sequence ID" value="NZ_CP047491.1"/>
</dbReference>
<evidence type="ECO:0000256" key="7">
    <source>
        <dbReference type="ARBA" id="ARBA00022723"/>
    </source>
</evidence>
<feature type="transmembrane region" description="Helical" evidence="12">
    <location>
        <begin position="223"/>
        <end position="240"/>
    </location>
</feature>
<evidence type="ECO:0000256" key="1">
    <source>
        <dbReference type="ARBA" id="ARBA00004651"/>
    </source>
</evidence>
<evidence type="ECO:0000313" key="16">
    <source>
        <dbReference type="Proteomes" id="UP000563601"/>
    </source>
</evidence>
<keyword evidence="15" id="KW-1185">Reference proteome</keyword>
<comment type="similarity">
    <text evidence="2 12">Belongs to the cytochrome ubiquinol oxidase subunit 1 family.</text>
</comment>
<evidence type="ECO:0000256" key="3">
    <source>
        <dbReference type="ARBA" id="ARBA00022448"/>
    </source>
</evidence>
<evidence type="ECO:0000313" key="13">
    <source>
        <dbReference type="EMBL" id="MBB5211728.1"/>
    </source>
</evidence>
<dbReference type="GO" id="GO:0070069">
    <property type="term" value="C:cytochrome complex"/>
    <property type="evidence" value="ECO:0007669"/>
    <property type="project" value="UniProtKB-UniRule"/>
</dbReference>
<evidence type="ECO:0000256" key="11">
    <source>
        <dbReference type="ARBA" id="ARBA00023136"/>
    </source>
</evidence>
<evidence type="ECO:0000313" key="14">
    <source>
        <dbReference type="EMBL" id="QHQ37543.1"/>
    </source>
</evidence>
<dbReference type="GO" id="GO:0019646">
    <property type="term" value="P:aerobic electron transport chain"/>
    <property type="evidence" value="ECO:0007669"/>
    <property type="project" value="InterPro"/>
</dbReference>
<dbReference type="EMBL" id="JACHHR010000002">
    <property type="protein sequence ID" value="MBB5211728.1"/>
    <property type="molecule type" value="Genomic_DNA"/>
</dbReference>
<feature type="transmembrane region" description="Helical" evidence="12">
    <location>
        <begin position="128"/>
        <end position="148"/>
    </location>
</feature>
<sequence length="476" mass="52125">MLEQLDAVFLARVQFAFTVSFHFVFPAFSIGLASYLMVLEGLWLKTGRGIYANLYRYWLKIFAVGFGMGVVSGVVLSYQFGTNWSAFSTKAGPIVGPLMGYEVITAFFLEAGFLGVMLFGISKVGKRLHFFATCMVALGTFVSAFWILSVNSWMQTPAGHEINAQGQFIVGSSWWDVIFNPSFPYRLVHTVTAAYLTTAFAVGGVGAWHLLRDRNNVGARKMFSMAMWMAVIVTPVQIIAGDLHGLNTLEHQPVKVLAMEGDYDPSPDGAELILFGLPDDEAAKVHYKVAIPKLGSLVLKHDPNAPLPGLTDYPREEWPPVAVVFWSFRIMVAIGFAMLALGVWSLIARRRQRLFESRPLHRAAVLMGPAGFVAVIAGWITTEVGRQPYTVYGLLRTAESASPLDAPAVATSLIAFIVVYSAVFGMGVYYLLRMMAQPPHRGETEPPNVPLHAAGITPASSIEAAWSKEGDTHGKH</sequence>
<name>A0A6P1T778_9GAMM</name>
<evidence type="ECO:0000256" key="10">
    <source>
        <dbReference type="ARBA" id="ARBA00023004"/>
    </source>
</evidence>
<evidence type="ECO:0000256" key="12">
    <source>
        <dbReference type="PIRNR" id="PIRNR006446"/>
    </source>
</evidence>
<feature type="transmembrane region" description="Helical" evidence="12">
    <location>
        <begin position="192"/>
        <end position="211"/>
    </location>
</feature>
<dbReference type="GO" id="GO:0020037">
    <property type="term" value="F:heme binding"/>
    <property type="evidence" value="ECO:0007669"/>
    <property type="project" value="TreeGrafter"/>
</dbReference>
<protein>
    <submittedName>
        <fullName evidence="13">Cytochrome d ubiquinol oxidase subunit I</fullName>
        <ecNumber evidence="13">1.10.3.-</ecNumber>
    </submittedName>
    <submittedName>
        <fullName evidence="14">Cytochrome ubiquinol oxidase subunit I</fullName>
    </submittedName>
</protein>
<dbReference type="InterPro" id="IPR002585">
    <property type="entry name" value="Cyt-d_ubiquinol_oxidase_su_1"/>
</dbReference>
<evidence type="ECO:0000256" key="6">
    <source>
        <dbReference type="ARBA" id="ARBA00022692"/>
    </source>
</evidence>
<feature type="transmembrane region" description="Helical" evidence="12">
    <location>
        <begin position="57"/>
        <end position="78"/>
    </location>
</feature>
<keyword evidence="4 12" id="KW-1003">Cell membrane</keyword>
<dbReference type="GO" id="GO:0009055">
    <property type="term" value="F:electron transfer activity"/>
    <property type="evidence" value="ECO:0007669"/>
    <property type="project" value="UniProtKB-UniRule"/>
</dbReference>
<keyword evidence="10 12" id="KW-0408">Iron</keyword>
<dbReference type="GO" id="GO:0016682">
    <property type="term" value="F:oxidoreductase activity, acting on diphenols and related substances as donors, oxygen as acceptor"/>
    <property type="evidence" value="ECO:0007669"/>
    <property type="project" value="TreeGrafter"/>
</dbReference>
<feature type="transmembrane region" description="Helical" evidence="12">
    <location>
        <begin position="360"/>
        <end position="380"/>
    </location>
</feature>
<proteinExistence type="inferred from homology"/>
<evidence type="ECO:0000313" key="15">
    <source>
        <dbReference type="Proteomes" id="UP000464675"/>
    </source>
</evidence>
<reference evidence="13 16" key="2">
    <citation type="submission" date="2020-08" db="EMBL/GenBank/DDBJ databases">
        <title>Genomic Encyclopedia of Type Strains, Phase IV (KMG-IV): sequencing the most valuable type-strain genomes for metagenomic binning, comparative biology and taxonomic classification.</title>
        <authorList>
            <person name="Goeker M."/>
        </authorList>
    </citation>
    <scope>NUCLEOTIDE SEQUENCE [LARGE SCALE GENOMIC DNA]</scope>
    <source>
        <strain evidence="13 16">DSM 11525</strain>
    </source>
</reference>
<feature type="transmembrane region" description="Helical" evidence="12">
    <location>
        <begin position="15"/>
        <end position="36"/>
    </location>
</feature>
<dbReference type="Proteomes" id="UP000563601">
    <property type="component" value="Unassembled WGS sequence"/>
</dbReference>
<dbReference type="Proteomes" id="UP000464675">
    <property type="component" value="Chromosome"/>
</dbReference>
<dbReference type="Pfam" id="PF01654">
    <property type="entry name" value="Cyt_bd_oxida_I"/>
    <property type="match status" value="1"/>
</dbReference>